<evidence type="ECO:0000256" key="5">
    <source>
        <dbReference type="ARBA" id="ARBA00023136"/>
    </source>
</evidence>
<dbReference type="PANTHER" id="PTHR23037">
    <property type="entry name" value="CYTOKINE RECEPTOR"/>
    <property type="match status" value="1"/>
</dbReference>
<feature type="domain" description="Fibronectin type-III" evidence="11">
    <location>
        <begin position="516"/>
        <end position="609"/>
    </location>
</feature>
<dbReference type="InterPro" id="IPR013783">
    <property type="entry name" value="Ig-like_fold"/>
</dbReference>
<dbReference type="Gene3D" id="2.60.40.10">
    <property type="entry name" value="Immunoglobulins"/>
    <property type="match status" value="4"/>
</dbReference>
<dbReference type="InterPro" id="IPR041182">
    <property type="entry name" value="LEP-R_IGD"/>
</dbReference>
<protein>
    <recommendedName>
        <fullName evidence="11">Fibronectin type-III domain-containing protein</fullName>
    </recommendedName>
</protein>
<dbReference type="EMBL" id="JAFJMO010000006">
    <property type="protein sequence ID" value="KAJ8274499.1"/>
    <property type="molecule type" value="Genomic_DNA"/>
</dbReference>
<dbReference type="InterPro" id="IPR036116">
    <property type="entry name" value="FN3_sf"/>
</dbReference>
<evidence type="ECO:0000256" key="3">
    <source>
        <dbReference type="ARBA" id="ARBA00022729"/>
    </source>
</evidence>
<feature type="compositionally biased region" description="Polar residues" evidence="8">
    <location>
        <begin position="955"/>
        <end position="974"/>
    </location>
</feature>
<evidence type="ECO:0000256" key="9">
    <source>
        <dbReference type="SAM" id="Phobius"/>
    </source>
</evidence>
<dbReference type="SUPFAM" id="SSF49265">
    <property type="entry name" value="Fibronectin type III"/>
    <property type="match status" value="4"/>
</dbReference>
<feature type="domain" description="Fibronectin type-III" evidence="11">
    <location>
        <begin position="224"/>
        <end position="318"/>
    </location>
</feature>
<keyword evidence="2 9" id="KW-0812">Transmembrane</keyword>
<feature type="compositionally biased region" description="Basic and acidic residues" evidence="8">
    <location>
        <begin position="945"/>
        <end position="954"/>
    </location>
</feature>
<feature type="region of interest" description="Disordered" evidence="8">
    <location>
        <begin position="62"/>
        <end position="102"/>
    </location>
</feature>
<evidence type="ECO:0000313" key="12">
    <source>
        <dbReference type="EMBL" id="KAJ8274499.1"/>
    </source>
</evidence>
<evidence type="ECO:0000256" key="7">
    <source>
        <dbReference type="ARBA" id="ARBA00023180"/>
    </source>
</evidence>
<evidence type="ECO:0000259" key="11">
    <source>
        <dbReference type="PROSITE" id="PS50853"/>
    </source>
</evidence>
<feature type="transmembrane region" description="Helical" evidence="9">
    <location>
        <begin position="817"/>
        <end position="839"/>
    </location>
</feature>
<accession>A0A9Q1DLC3</accession>
<keyword evidence="5 9" id="KW-0472">Membrane</keyword>
<feature type="compositionally biased region" description="Basic and acidic residues" evidence="8">
    <location>
        <begin position="63"/>
        <end position="74"/>
    </location>
</feature>
<dbReference type="PROSITE" id="PS50853">
    <property type="entry name" value="FN3"/>
    <property type="match status" value="2"/>
</dbReference>
<evidence type="ECO:0000256" key="4">
    <source>
        <dbReference type="ARBA" id="ARBA00022989"/>
    </source>
</evidence>
<dbReference type="InterPro" id="IPR010457">
    <property type="entry name" value="IgC2-like_lig-bd"/>
</dbReference>
<keyword evidence="6" id="KW-0675">Receptor</keyword>
<comment type="subcellular location">
    <subcellularLocation>
        <location evidence="1">Membrane</location>
        <topology evidence="1">Single-pass type I membrane protein</topology>
    </subcellularLocation>
</comment>
<keyword evidence="4 9" id="KW-1133">Transmembrane helix</keyword>
<evidence type="ECO:0000256" key="10">
    <source>
        <dbReference type="SAM" id="SignalP"/>
    </source>
</evidence>
<name>A0A9Q1DLC3_CONCO</name>
<sequence length="1095" mass="121345">MCAGLTFYSGPSSAKGMFAVCLLVTLHGVAALRSAIPAPVQPDYPGQLGLCCHLGDGWAEGARGGEGEGDDSRDGVGGGLPGHAPPGRCTLTPPARFRQSPSTTRNHGVVCLDVLCWVTGDRRYLVCERNLQGGDVDIGGVVTLSVQGSHSDQQMQAEPPTLPQGFTRSSCGDTDESGAAFRCPLPPGSVGEAVSLRVNVSRGNRSAFSPAVHLIPQKLVRPDPPAELWYNMTTEGELRLHWTHSQPVTGRLTYDVRYSSNISLNSWVHLDKVITQPVTLTGMNAGMTYTVQVRCRILGEPGLWSDWSQSLFVYLHEVTYLPESVFTSVGANVTVYCIFNNRSLNARNVVWWLNGNEKVPESLYSVVNERVSSVTLPNVRPLKRHPYSMLHCCQQSGEKFLCSYRYASLYTDDVSVAISCETNGDLSAMTCRWNISLGGKFHYRTSDTPFDDAEEQLAVTEARECPSEASGLRSCTFRPILPFAYYMMWLSFGTKEGTVKSQPVYVIPMDMVKPYPPFDLEAVTVTEGYLRATWKRPELPVYDFLFEVRYAVDEPDPLWRVYTSEVNVTVVFPVPDPCVVYTVMVRCKPLHGPGFWSEWSKRQHSTVQISRAPEWGPDFWRVLKDDRERNQTNVTILLTPLTREATLCCVTGIVVQHRTSGGAAWIEQLGLVSTYTFPWREEVHTITVLAVNSLGPSKRNTNMTLVRRASQPRSISSFSSAMVNGSCVALAWSLFPNSSAPVSFVAEWSSRGRARLGDPWLRVKWVRVSAPSHSLYLHDRFYASEEYQFVLHPIFANGEGEPFYNKEDWGRPSAQHAAYALLLIIVFMSVVLFFTLAASQRQMMKLVWKDVPNPNNCSWAQGVDFRKAEAVENLFRHPERLTSCPLLLEMETISEVVIVEKTHPAALREKERAGWAEKALNASVSSAGSSALSSIAYATVLPRVEGDRSHRRPQESLSSCSDEGNFSANTSDMSGSYPGALWEPEGAPLNPRYPCHSCTSAEDFSENSDQEDQSLDGMGSRRDLYYLGMTSQKEEGEEGRPFRRESALGCSPESSPLLGQQESRPHGGEASGKGVSRYMPQFQTVATESESTKEL</sequence>
<comment type="caution">
    <text evidence="12">The sequence shown here is derived from an EMBL/GenBank/DDBJ whole genome shotgun (WGS) entry which is preliminary data.</text>
</comment>
<dbReference type="PANTHER" id="PTHR23037:SF44">
    <property type="entry name" value="LEPTIN RECEPTOR"/>
    <property type="match status" value="1"/>
</dbReference>
<evidence type="ECO:0000256" key="6">
    <source>
        <dbReference type="ARBA" id="ARBA00023170"/>
    </source>
</evidence>
<evidence type="ECO:0000313" key="13">
    <source>
        <dbReference type="Proteomes" id="UP001152803"/>
    </source>
</evidence>
<dbReference type="GO" id="GO:0030097">
    <property type="term" value="P:hemopoiesis"/>
    <property type="evidence" value="ECO:0007669"/>
    <property type="project" value="TreeGrafter"/>
</dbReference>
<dbReference type="CDD" id="cd00063">
    <property type="entry name" value="FN3"/>
    <property type="match status" value="2"/>
</dbReference>
<dbReference type="Proteomes" id="UP001152803">
    <property type="component" value="Unassembled WGS sequence"/>
</dbReference>
<keyword evidence="3 10" id="KW-0732">Signal</keyword>
<dbReference type="GO" id="GO:0004896">
    <property type="term" value="F:cytokine receptor activity"/>
    <property type="evidence" value="ECO:0007669"/>
    <property type="project" value="TreeGrafter"/>
</dbReference>
<evidence type="ECO:0000256" key="1">
    <source>
        <dbReference type="ARBA" id="ARBA00004479"/>
    </source>
</evidence>
<dbReference type="SMART" id="SM00060">
    <property type="entry name" value="FN3"/>
    <property type="match status" value="3"/>
</dbReference>
<feature type="compositionally biased region" description="Basic and acidic residues" evidence="8">
    <location>
        <begin position="1032"/>
        <end position="1046"/>
    </location>
</feature>
<keyword evidence="13" id="KW-1185">Reference proteome</keyword>
<keyword evidence="7" id="KW-0325">Glycoprotein</keyword>
<dbReference type="Pfam" id="PF06328">
    <property type="entry name" value="Lep_receptor_Ig"/>
    <property type="match status" value="1"/>
</dbReference>
<feature type="region of interest" description="Disordered" evidence="8">
    <location>
        <begin position="945"/>
        <end position="985"/>
    </location>
</feature>
<feature type="compositionally biased region" description="Acidic residues" evidence="8">
    <location>
        <begin position="1003"/>
        <end position="1014"/>
    </location>
</feature>
<dbReference type="InterPro" id="IPR003961">
    <property type="entry name" value="FN3_dom"/>
</dbReference>
<dbReference type="OrthoDB" id="8964127at2759"/>
<feature type="region of interest" description="Disordered" evidence="8">
    <location>
        <begin position="151"/>
        <end position="173"/>
    </location>
</feature>
<dbReference type="AlphaFoldDB" id="A0A9Q1DLC3"/>
<reference evidence="12" key="1">
    <citation type="journal article" date="2023" name="Science">
        <title>Genome structures resolve the early diversification of teleost fishes.</title>
        <authorList>
            <person name="Parey E."/>
            <person name="Louis A."/>
            <person name="Montfort J."/>
            <person name="Bouchez O."/>
            <person name="Roques C."/>
            <person name="Iampietro C."/>
            <person name="Lluch J."/>
            <person name="Castinel A."/>
            <person name="Donnadieu C."/>
            <person name="Desvignes T."/>
            <person name="Floi Bucao C."/>
            <person name="Jouanno E."/>
            <person name="Wen M."/>
            <person name="Mejri S."/>
            <person name="Dirks R."/>
            <person name="Jansen H."/>
            <person name="Henkel C."/>
            <person name="Chen W.J."/>
            <person name="Zahm M."/>
            <person name="Cabau C."/>
            <person name="Klopp C."/>
            <person name="Thompson A.W."/>
            <person name="Robinson-Rechavi M."/>
            <person name="Braasch I."/>
            <person name="Lecointre G."/>
            <person name="Bobe J."/>
            <person name="Postlethwait J.H."/>
            <person name="Berthelot C."/>
            <person name="Roest Crollius H."/>
            <person name="Guiguen Y."/>
        </authorList>
    </citation>
    <scope>NUCLEOTIDE SEQUENCE</scope>
    <source>
        <strain evidence="12">Concon-B</strain>
    </source>
</reference>
<evidence type="ECO:0000256" key="8">
    <source>
        <dbReference type="SAM" id="MobiDB-lite"/>
    </source>
</evidence>
<feature type="signal peptide" evidence="10">
    <location>
        <begin position="1"/>
        <end position="31"/>
    </location>
</feature>
<feature type="compositionally biased region" description="Polar residues" evidence="8">
    <location>
        <begin position="1052"/>
        <end position="1062"/>
    </location>
</feature>
<proteinExistence type="predicted"/>
<dbReference type="Pfam" id="PF18589">
    <property type="entry name" value="ObR_Ig"/>
    <property type="match status" value="1"/>
</dbReference>
<feature type="region of interest" description="Disordered" evidence="8">
    <location>
        <begin position="1000"/>
        <end position="1095"/>
    </location>
</feature>
<gene>
    <name evidence="12" type="ORF">COCON_G00091240</name>
</gene>
<dbReference type="GO" id="GO:0046427">
    <property type="term" value="P:positive regulation of receptor signaling pathway via JAK-STAT"/>
    <property type="evidence" value="ECO:0007669"/>
    <property type="project" value="TreeGrafter"/>
</dbReference>
<organism evidence="12 13">
    <name type="scientific">Conger conger</name>
    <name type="common">Conger eel</name>
    <name type="synonym">Muraena conger</name>
    <dbReference type="NCBI Taxonomy" id="82655"/>
    <lineage>
        <taxon>Eukaryota</taxon>
        <taxon>Metazoa</taxon>
        <taxon>Chordata</taxon>
        <taxon>Craniata</taxon>
        <taxon>Vertebrata</taxon>
        <taxon>Euteleostomi</taxon>
        <taxon>Actinopterygii</taxon>
        <taxon>Neopterygii</taxon>
        <taxon>Teleostei</taxon>
        <taxon>Anguilliformes</taxon>
        <taxon>Congridae</taxon>
        <taxon>Conger</taxon>
    </lineage>
</organism>
<feature type="chain" id="PRO_5040201425" description="Fibronectin type-III domain-containing protein" evidence="10">
    <location>
        <begin position="32"/>
        <end position="1095"/>
    </location>
</feature>
<dbReference type="GO" id="GO:0009897">
    <property type="term" value="C:external side of plasma membrane"/>
    <property type="evidence" value="ECO:0007669"/>
    <property type="project" value="TreeGrafter"/>
</dbReference>
<evidence type="ECO:0000256" key="2">
    <source>
        <dbReference type="ARBA" id="ARBA00022692"/>
    </source>
</evidence>